<dbReference type="EMBL" id="FXTX01000017">
    <property type="protein sequence ID" value="SMP18114.1"/>
    <property type="molecule type" value="Genomic_DNA"/>
</dbReference>
<comment type="subcellular location">
    <subcellularLocation>
        <location evidence="1">Cytoplasm</location>
        <location evidence="1">Cytosol</location>
    </subcellularLocation>
</comment>
<reference evidence="10" key="1">
    <citation type="submission" date="2017-05" db="EMBL/GenBank/DDBJ databases">
        <authorList>
            <person name="Varghese N."/>
            <person name="Submissions S."/>
        </authorList>
    </citation>
    <scope>NUCLEOTIDE SEQUENCE</scope>
    <source>
        <strain evidence="10">DSM 18763</strain>
    </source>
</reference>
<dbReference type="FunFam" id="3.90.550.10:FF:000013">
    <property type="entry name" value="mannose-1-phosphate guanyltransferase beta"/>
    <property type="match status" value="1"/>
</dbReference>
<evidence type="ECO:0000259" key="9">
    <source>
        <dbReference type="Pfam" id="PF25084"/>
    </source>
</evidence>
<dbReference type="SUPFAM" id="SSF55957">
    <property type="entry name" value="Phosphoglucomutase, C-terminal domain"/>
    <property type="match status" value="1"/>
</dbReference>
<sequence length="831" mass="94431">MKAVVMAGGFGTRIQPLTNSIPKPMLPILNRPMMEYIIKKLKDIGITDIVVLLYFKPEVIKDYFKDGKDFGVNITYVLPDDDYGTAGAVKKAEKYLDERFIVVSGDLVTDFDFKEIIGFHEIKQSKLTITLTSVSDPLQFGVVITDKEGKILRFLEKPGWGEVFSDTINTGIYIIEPEILKYIPDNIPFDFSKDLFPKLMKEGITLYGYNAKGYWRDVGNPESYREVIKDILSGKVKIEIYGEKIQKDGYTLYKQGNINLSKNVKLEGVIVLDDNVEIKENCYLKNVVIRKNCKIDENSILQDTVLWNNVNIGKNCEIKNGVLCDNVSIGNNVKAEHGVIIAENTIVKDDVKFERDVIIWPDKLIEEKSIISSNLIWGEKYKAGLFEGGKVSGRTNIELSCEMVAKLAESFGSIIPKGKTIIVGRDYHRASRMLKRAFLGGLLGTGVNVLDLKLSSLPVLRYILSNSDNVAGVYFRQSPENPASTDILFFDNDGLPIDTNTEKTVERIFFRENFRRAAYNEIGEIKEDPSLPKSYKARFLSLIQKETIQSSQIKIIADLLNGSTYTIYPDIINNLNIDNILINAYQDERKLSQISILKQKSISEISKIVSALKLSSGFVIYPSGEKLTIISEKGEILQNYKSVLIFLYLINKTANKQLKIYLPVYIPDILDNFLDNLIIERGKTIGLKASFLKDYYFFANLEGNYAFTEFSYSFDGMFASVKLLEMLSKANLTISECLNVLPDFYFNHTLVACPSYLKGKMMRKFSEEAIDKNASFVDGVKIFFDNKNWILMIPDQYADSLHIYIQAENKDKGEEILNEYLEKINNWIMEE</sequence>
<evidence type="ECO:0000256" key="1">
    <source>
        <dbReference type="ARBA" id="ARBA00004514"/>
    </source>
</evidence>
<keyword evidence="4" id="KW-0396">Initiation factor</keyword>
<evidence type="ECO:0000256" key="6">
    <source>
        <dbReference type="ARBA" id="ARBA00022917"/>
    </source>
</evidence>
<evidence type="ECO:0000313" key="11">
    <source>
        <dbReference type="Proteomes" id="UP001157947"/>
    </source>
</evidence>
<dbReference type="Gene3D" id="3.40.120.10">
    <property type="entry name" value="Alpha-D-Glucose-1,6-Bisphosphate, subunit A, domain 3"/>
    <property type="match status" value="3"/>
</dbReference>
<dbReference type="Gene3D" id="3.30.310.50">
    <property type="entry name" value="Alpha-D-phosphohexomutase, C-terminal domain"/>
    <property type="match status" value="1"/>
</dbReference>
<dbReference type="GO" id="GO:0016779">
    <property type="term" value="F:nucleotidyltransferase activity"/>
    <property type="evidence" value="ECO:0007669"/>
    <property type="project" value="UniProtKB-KW"/>
</dbReference>
<evidence type="ECO:0000259" key="7">
    <source>
        <dbReference type="Pfam" id="PF00483"/>
    </source>
</evidence>
<dbReference type="SUPFAM" id="SSF53448">
    <property type="entry name" value="Nucleotide-diphospho-sugar transferases"/>
    <property type="match status" value="1"/>
</dbReference>
<dbReference type="AlphaFoldDB" id="A0AA46AF70"/>
<evidence type="ECO:0000259" key="8">
    <source>
        <dbReference type="Pfam" id="PF02878"/>
    </source>
</evidence>
<dbReference type="PANTHER" id="PTHR22572">
    <property type="entry name" value="SUGAR-1-PHOSPHATE GUANYL TRANSFERASE"/>
    <property type="match status" value="1"/>
</dbReference>
<dbReference type="Pfam" id="PF00483">
    <property type="entry name" value="NTP_transferase"/>
    <property type="match status" value="1"/>
</dbReference>
<feature type="domain" description="Nucleotidyl transferase" evidence="7">
    <location>
        <begin position="2"/>
        <end position="232"/>
    </location>
</feature>
<keyword evidence="5" id="KW-0808">Transferase</keyword>
<dbReference type="Proteomes" id="UP001157947">
    <property type="component" value="Unassembled WGS sequence"/>
</dbReference>
<dbReference type="GO" id="GO:0016868">
    <property type="term" value="F:intramolecular phosphotransferase activity"/>
    <property type="evidence" value="ECO:0007669"/>
    <property type="project" value="InterPro"/>
</dbReference>
<dbReference type="InterPro" id="IPR011004">
    <property type="entry name" value="Trimer_LpxA-like_sf"/>
</dbReference>
<dbReference type="InterPro" id="IPR036900">
    <property type="entry name" value="A-D-PHexomutase_C_sf"/>
</dbReference>
<keyword evidence="10" id="KW-0548">Nucleotidyltransferase</keyword>
<evidence type="ECO:0000256" key="3">
    <source>
        <dbReference type="ARBA" id="ARBA00022490"/>
    </source>
</evidence>
<dbReference type="RefSeq" id="WP_265134251.1">
    <property type="nucleotide sequence ID" value="NZ_FXTX01000017.1"/>
</dbReference>
<dbReference type="Gene3D" id="2.160.10.10">
    <property type="entry name" value="Hexapeptide repeat proteins"/>
    <property type="match status" value="1"/>
</dbReference>
<accession>A0AA46AF70</accession>
<dbReference type="Pfam" id="PF02878">
    <property type="entry name" value="PGM_PMM_I"/>
    <property type="match status" value="1"/>
</dbReference>
<comment type="similarity">
    <text evidence="2">Belongs to the phosphohexose mutase family.</text>
</comment>
<gene>
    <name evidence="10" type="ORF">SAMN06264868_1175</name>
</gene>
<comment type="caution">
    <text evidence="10">The sequence shown here is derived from an EMBL/GenBank/DDBJ whole genome shotgun (WGS) entry which is preliminary data.</text>
</comment>
<dbReference type="GO" id="GO:0005975">
    <property type="term" value="P:carbohydrate metabolic process"/>
    <property type="evidence" value="ECO:0007669"/>
    <property type="project" value="InterPro"/>
</dbReference>
<dbReference type="InterPro" id="IPR050486">
    <property type="entry name" value="Mannose-1P_guanyltransferase"/>
</dbReference>
<dbReference type="Pfam" id="PF25084">
    <property type="entry name" value="LbH_EIF2B"/>
    <property type="match status" value="1"/>
</dbReference>
<feature type="domain" description="Alpha-D-phosphohexomutase alpha/beta/alpha" evidence="8">
    <location>
        <begin position="386"/>
        <end position="515"/>
    </location>
</feature>
<dbReference type="SUPFAM" id="SSF51161">
    <property type="entry name" value="Trimeric LpxA-like enzymes"/>
    <property type="match status" value="1"/>
</dbReference>
<dbReference type="InterPro" id="IPR016055">
    <property type="entry name" value="A-D-PHexomutase_a/b/a-I/II/III"/>
</dbReference>
<dbReference type="SUPFAM" id="SSF53738">
    <property type="entry name" value="Phosphoglucomutase, first 3 domains"/>
    <property type="match status" value="1"/>
</dbReference>
<protein>
    <submittedName>
        <fullName evidence="10">Mannose-1-phosphate guanylyltransferase / phosphomannomutase</fullName>
    </submittedName>
</protein>
<dbReference type="CDD" id="cd03356">
    <property type="entry name" value="LbH_G1P_AT_C_like"/>
    <property type="match status" value="1"/>
</dbReference>
<dbReference type="CDD" id="cd04181">
    <property type="entry name" value="NTP_transferase"/>
    <property type="match status" value="1"/>
</dbReference>
<dbReference type="InterPro" id="IPR005844">
    <property type="entry name" value="A-D-PHexomutase_a/b/a-I"/>
</dbReference>
<name>A0AA46AF70_9AQUI</name>
<organism evidence="10 11">
    <name type="scientific">Venenivibrio stagnispumantis</name>
    <dbReference type="NCBI Taxonomy" id="407998"/>
    <lineage>
        <taxon>Bacteria</taxon>
        <taxon>Pseudomonadati</taxon>
        <taxon>Aquificota</taxon>
        <taxon>Aquificia</taxon>
        <taxon>Aquificales</taxon>
        <taxon>Hydrogenothermaceae</taxon>
        <taxon>Venenivibrio</taxon>
    </lineage>
</organism>
<dbReference type="Gene3D" id="3.90.550.10">
    <property type="entry name" value="Spore Coat Polysaccharide Biosynthesis Protein SpsA, Chain A"/>
    <property type="match status" value="1"/>
</dbReference>
<proteinExistence type="inferred from homology"/>
<keyword evidence="3" id="KW-0963">Cytoplasm</keyword>
<evidence type="ECO:0000256" key="4">
    <source>
        <dbReference type="ARBA" id="ARBA00022540"/>
    </source>
</evidence>
<keyword evidence="11" id="KW-1185">Reference proteome</keyword>
<dbReference type="InterPro" id="IPR029044">
    <property type="entry name" value="Nucleotide-diphossugar_trans"/>
</dbReference>
<dbReference type="InterPro" id="IPR056764">
    <property type="entry name" value="LbH_EIF2B3/5"/>
</dbReference>
<evidence type="ECO:0000256" key="5">
    <source>
        <dbReference type="ARBA" id="ARBA00022679"/>
    </source>
</evidence>
<feature type="domain" description="EIF2B subunit epsilon/gamma LbH" evidence="9">
    <location>
        <begin position="252"/>
        <end position="352"/>
    </location>
</feature>
<evidence type="ECO:0000256" key="2">
    <source>
        <dbReference type="ARBA" id="ARBA00010231"/>
    </source>
</evidence>
<keyword evidence="6" id="KW-0648">Protein biosynthesis</keyword>
<evidence type="ECO:0000313" key="10">
    <source>
        <dbReference type="EMBL" id="SMP18114.1"/>
    </source>
</evidence>
<dbReference type="InterPro" id="IPR005835">
    <property type="entry name" value="NTP_transferase_dom"/>
</dbReference>